<name>A0A1V0SA33_9VIRU</name>
<evidence type="ECO:0000313" key="2">
    <source>
        <dbReference type="EMBL" id="ARF08575.1"/>
    </source>
</evidence>
<accession>A0A1V0SA33</accession>
<feature type="region of interest" description="Disordered" evidence="1">
    <location>
        <begin position="1"/>
        <end position="25"/>
    </location>
</feature>
<organism evidence="2">
    <name type="scientific">Catovirus CTV1</name>
    <dbReference type="NCBI Taxonomy" id="1977631"/>
    <lineage>
        <taxon>Viruses</taxon>
        <taxon>Varidnaviria</taxon>
        <taxon>Bamfordvirae</taxon>
        <taxon>Nucleocytoviricota</taxon>
        <taxon>Megaviricetes</taxon>
        <taxon>Imitervirales</taxon>
        <taxon>Mimiviridae</taxon>
        <taxon>Klosneuvirinae</taxon>
        <taxon>Catovirus</taxon>
    </lineage>
</organism>
<protein>
    <submittedName>
        <fullName evidence="2">Uncharacterized protein</fullName>
    </submittedName>
</protein>
<reference evidence="2" key="1">
    <citation type="journal article" date="2017" name="Science">
        <title>Giant viruses with an expanded complement of translation system components.</title>
        <authorList>
            <person name="Schulz F."/>
            <person name="Yutin N."/>
            <person name="Ivanova N.N."/>
            <person name="Ortega D.R."/>
            <person name="Lee T.K."/>
            <person name="Vierheilig J."/>
            <person name="Daims H."/>
            <person name="Horn M."/>
            <person name="Wagner M."/>
            <person name="Jensen G.J."/>
            <person name="Kyrpides N.C."/>
            <person name="Koonin E.V."/>
            <person name="Woyke T."/>
        </authorList>
    </citation>
    <scope>NUCLEOTIDE SEQUENCE</scope>
    <source>
        <strain evidence="2">CTV1</strain>
    </source>
</reference>
<feature type="compositionally biased region" description="Polar residues" evidence="1">
    <location>
        <begin position="1"/>
        <end position="10"/>
    </location>
</feature>
<gene>
    <name evidence="2" type="ORF">Catovirus_1_625</name>
</gene>
<proteinExistence type="predicted"/>
<evidence type="ECO:0000256" key="1">
    <source>
        <dbReference type="SAM" id="MobiDB-lite"/>
    </source>
</evidence>
<sequence>MSINLNNTVEESYDNSEEKKSVLEDDDCESYYSEDFDRHHYKKELENKILELNNDYTCFTPYKDEENDDDCDTFSVSTCDSRTLEENLYGDGNDTEEEWDNSCDCRGGCALCGDFGD</sequence>
<dbReference type="EMBL" id="KY684083">
    <property type="protein sequence ID" value="ARF08575.1"/>
    <property type="molecule type" value="Genomic_DNA"/>
</dbReference>